<evidence type="ECO:0000259" key="7">
    <source>
        <dbReference type="Pfam" id="PF00793"/>
    </source>
</evidence>
<accession>A0A381P3Z7</accession>
<dbReference type="PIRSF" id="PIRSF001361">
    <property type="entry name" value="DAHP_synthase"/>
    <property type="match status" value="1"/>
</dbReference>
<reference evidence="8" key="1">
    <citation type="submission" date="2018-05" db="EMBL/GenBank/DDBJ databases">
        <authorList>
            <person name="Lanie J.A."/>
            <person name="Ng W.-L."/>
            <person name="Kazmierczak K.M."/>
            <person name="Andrzejewski T.M."/>
            <person name="Davidsen T.M."/>
            <person name="Wayne K.J."/>
            <person name="Tettelin H."/>
            <person name="Glass J.I."/>
            <person name="Rusch D."/>
            <person name="Podicherti R."/>
            <person name="Tsui H.-C.T."/>
            <person name="Winkler M.E."/>
        </authorList>
    </citation>
    <scope>NUCLEOTIDE SEQUENCE</scope>
</reference>
<keyword evidence="3" id="KW-0028">Amino-acid biosynthesis</keyword>
<dbReference type="NCBIfam" id="TIGR00034">
    <property type="entry name" value="aroFGH"/>
    <property type="match status" value="1"/>
</dbReference>
<dbReference type="GO" id="GO:0003849">
    <property type="term" value="F:3-deoxy-7-phosphoheptulonate synthase activity"/>
    <property type="evidence" value="ECO:0007669"/>
    <property type="project" value="UniProtKB-EC"/>
</dbReference>
<dbReference type="FunFam" id="3.20.20.70:FF:000005">
    <property type="entry name" value="Phospho-2-dehydro-3-deoxyheptonate aldolase"/>
    <property type="match status" value="1"/>
</dbReference>
<evidence type="ECO:0000256" key="5">
    <source>
        <dbReference type="ARBA" id="ARBA00023141"/>
    </source>
</evidence>
<keyword evidence="5" id="KW-0057">Aromatic amino acid biosynthesis</keyword>
<dbReference type="Gene3D" id="3.20.20.70">
    <property type="entry name" value="Aldolase class I"/>
    <property type="match status" value="1"/>
</dbReference>
<name>A0A381P3Z7_9ZZZZ</name>
<dbReference type="GO" id="GO:0008652">
    <property type="term" value="P:amino acid biosynthetic process"/>
    <property type="evidence" value="ECO:0007669"/>
    <property type="project" value="UniProtKB-KW"/>
</dbReference>
<feature type="domain" description="DAHP synthetase I/KDSA" evidence="7">
    <location>
        <begin position="47"/>
        <end position="341"/>
    </location>
</feature>
<dbReference type="SUPFAM" id="SSF51569">
    <property type="entry name" value="Aldolase"/>
    <property type="match status" value="1"/>
</dbReference>
<dbReference type="InterPro" id="IPR006219">
    <property type="entry name" value="DAHP_synth_1"/>
</dbReference>
<gene>
    <name evidence="8" type="ORF">METZ01_LOCUS13792</name>
</gene>
<evidence type="ECO:0000256" key="3">
    <source>
        <dbReference type="ARBA" id="ARBA00022605"/>
    </source>
</evidence>
<evidence type="ECO:0000256" key="4">
    <source>
        <dbReference type="ARBA" id="ARBA00022679"/>
    </source>
</evidence>
<protein>
    <recommendedName>
        <fullName evidence="2">3-deoxy-7-phosphoheptulonate synthase</fullName>
        <ecNumber evidence="2">2.5.1.54</ecNumber>
    </recommendedName>
</protein>
<evidence type="ECO:0000256" key="1">
    <source>
        <dbReference type="ARBA" id="ARBA00007985"/>
    </source>
</evidence>
<dbReference type="Pfam" id="PF00793">
    <property type="entry name" value="DAHP_synth_1"/>
    <property type="match status" value="1"/>
</dbReference>
<evidence type="ECO:0000313" key="8">
    <source>
        <dbReference type="EMBL" id="SUZ60938.1"/>
    </source>
</evidence>
<evidence type="ECO:0000256" key="2">
    <source>
        <dbReference type="ARBA" id="ARBA00012694"/>
    </source>
</evidence>
<dbReference type="InterPro" id="IPR006218">
    <property type="entry name" value="DAHP1/KDSA"/>
</dbReference>
<keyword evidence="4" id="KW-0808">Transferase</keyword>
<organism evidence="8">
    <name type="scientific">marine metagenome</name>
    <dbReference type="NCBI Taxonomy" id="408172"/>
    <lineage>
        <taxon>unclassified sequences</taxon>
        <taxon>metagenomes</taxon>
        <taxon>ecological metagenomes</taxon>
    </lineage>
</organism>
<dbReference type="GO" id="GO:0005737">
    <property type="term" value="C:cytoplasm"/>
    <property type="evidence" value="ECO:0007669"/>
    <property type="project" value="TreeGrafter"/>
</dbReference>
<dbReference type="GO" id="GO:0009073">
    <property type="term" value="P:aromatic amino acid family biosynthetic process"/>
    <property type="evidence" value="ECO:0007669"/>
    <property type="project" value="UniProtKB-KW"/>
</dbReference>
<evidence type="ECO:0000256" key="6">
    <source>
        <dbReference type="ARBA" id="ARBA00047508"/>
    </source>
</evidence>
<dbReference type="PANTHER" id="PTHR21225:SF10">
    <property type="entry name" value="PHOSPHO-2-DEHYDRO-3-DEOXYHEPTONATE ALDOLASE, TYR-SENSITIVE"/>
    <property type="match status" value="1"/>
</dbReference>
<dbReference type="AlphaFoldDB" id="A0A381P3Z7"/>
<proteinExistence type="inferred from homology"/>
<dbReference type="EC" id="2.5.1.54" evidence="2"/>
<dbReference type="NCBIfam" id="NF009395">
    <property type="entry name" value="PRK12755.1"/>
    <property type="match status" value="1"/>
</dbReference>
<dbReference type="PANTHER" id="PTHR21225">
    <property type="entry name" value="PHOSPHO-2-DEHYDRO-3-DEOXYHEPTONATE ALDOLASE DAHP SYNTHETASE"/>
    <property type="match status" value="1"/>
</dbReference>
<comment type="similarity">
    <text evidence="1">Belongs to the class-I DAHP synthase family.</text>
</comment>
<dbReference type="InterPro" id="IPR013785">
    <property type="entry name" value="Aldolase_TIM"/>
</dbReference>
<comment type="catalytic activity">
    <reaction evidence="6">
        <text>D-erythrose 4-phosphate + phosphoenolpyruvate + H2O = 7-phospho-2-dehydro-3-deoxy-D-arabino-heptonate + phosphate</text>
        <dbReference type="Rhea" id="RHEA:14717"/>
        <dbReference type="ChEBI" id="CHEBI:15377"/>
        <dbReference type="ChEBI" id="CHEBI:16897"/>
        <dbReference type="ChEBI" id="CHEBI:43474"/>
        <dbReference type="ChEBI" id="CHEBI:58394"/>
        <dbReference type="ChEBI" id="CHEBI:58702"/>
        <dbReference type="EC" id="2.5.1.54"/>
    </reaction>
</comment>
<sequence length="351" mass="38413">MSSQKSHLEGLGFSSNHLFSPLELVDRFPRSDEAALTVQEARNTIKNILHGDDDRVMIITGPCSIHDEEAALDYARRLIELRNRLSERIYVVMRAYFEKPRTTVGWKGLINDPGLDETFDISQGLQRARRLLQEINDMGMPAACEFLDPVVPHYFEDLVSWVAIGARTTESQTHRQMASAIGIPVGFKNGTDGSFETAVDGILAARGQHSYVGTGPDGHVCVLRTDGNPHGHLVLRGGKLGPNYDSDSIKSANKALSHGDLDQRLVIDCSHGNSNKDHERQPSVFEDVILQRAGGNNSIVGVMLESNINPGSQKLGNDPGTLEYGVSITDACVGWDKTEEIILWADNALGS</sequence>
<dbReference type="EMBL" id="UINC01000775">
    <property type="protein sequence ID" value="SUZ60938.1"/>
    <property type="molecule type" value="Genomic_DNA"/>
</dbReference>